<dbReference type="OrthoDB" id="271862at2759"/>
<dbReference type="eggNOG" id="KOG2208">
    <property type="taxonomic scope" value="Eukaryota"/>
</dbReference>
<reference evidence="3" key="2">
    <citation type="submission" date="2012-08" db="EMBL/GenBank/DDBJ databases">
        <title>Genome sequence of Kazachstania naganishii.</title>
        <authorList>
            <person name="Gordon J.L."/>
            <person name="Armisen D."/>
            <person name="Proux-Wera E."/>
            <person name="OhEigeartaigh S.S."/>
            <person name="Byrne K.P."/>
            <person name="Wolfe K.H."/>
        </authorList>
    </citation>
    <scope>NUCLEOTIDE SEQUENCE [LARGE SCALE GENOMIC DNA]</scope>
    <source>
        <strain evidence="3">ATCC MYA-139 / BCRC 22969 / CBS 8797 / CCRC 22969 / KCTC 17520 / NBRC 10181 / NCYC 3082</strain>
    </source>
</reference>
<dbReference type="InterPro" id="IPR004087">
    <property type="entry name" value="KH_dom"/>
</dbReference>
<dbReference type="KEGG" id="kng:KNAG_0E01010"/>
<name>J7S6G3_HUIN7</name>
<sequence length="695" mass="79459">MMCEVTIPFHSLAVLLPDHEDIIFKTDRKWSQQSPPKLRASLKCDSMPKMIYTMPATACEVRFKQANNLLYHINCYTTWSVQDKCEGVALVTLPLELGDSSPESFALSDEHKAMIKQLSNDCDIEFILTRGDCYKTAKAGAHIYAHIIGEDKNVSDAKSFVAVLLDKITAAPERELFLDVMELDSVSLVPLVIGHNANNLPLLKNTLLTKVYPPSLNSDARQLLFTSTSAPMLAQTKDIIGQHISALTKTSLYYGRLPNVPLLKLIYIEKFKTNSIMTLMIRFQTYIKLNMDSMFVEFQAVTPTILQTVMKVFTVQILQPIMELCITYKQGTSINKKDSLKLFDNFTVCSILKKDPIPRITLVSEYTILNSILPKILNFESNQLRQMKLICQVHSEFHDFVCGKKSGKLTRIMDRFEKCLIQLTNDDINGVANPIMMNLCLISDSREQFPQCFKYMVDELPAEKLFYLPELFHRPIIGTGGSIIQTIMRKHNVFIQFSNSFLLPQGKLALTRYDNVLIRCPNKNKESIDPARIELLTLMDNFNMVQYEETLNLTPCMFNDIVLFKDLNCIPQLEKKYNVFVKFPNYVSKESKLSIHGLDQVVCKNAANELKNLLWSKEVKIVLPSKFEDFAAENKLAITNEIIMPFQRIWKSIIIQGKNTLSMTYNQEEDLVHQLDVLSEYLLSRDIELVETVKV</sequence>
<dbReference type="SUPFAM" id="SSF54791">
    <property type="entry name" value="Eukaryotic type KH-domain (KH-domain type I)"/>
    <property type="match status" value="1"/>
</dbReference>
<dbReference type="OMA" id="LIKCPRK"/>
<dbReference type="HOGENOM" id="CLU_020231_0_0_1"/>
<dbReference type="AlphaFoldDB" id="J7S6G3"/>
<dbReference type="GO" id="GO:0003723">
    <property type="term" value="F:RNA binding"/>
    <property type="evidence" value="ECO:0007669"/>
    <property type="project" value="InterPro"/>
</dbReference>
<evidence type="ECO:0000313" key="3">
    <source>
        <dbReference type="Proteomes" id="UP000006310"/>
    </source>
</evidence>
<dbReference type="STRING" id="1071383.J7S6G3"/>
<feature type="domain" description="K Homology" evidence="1">
    <location>
        <begin position="460"/>
        <end position="540"/>
    </location>
</feature>
<dbReference type="GeneID" id="34526069"/>
<proteinExistence type="predicted"/>
<accession>J7S6G3</accession>
<evidence type="ECO:0000259" key="1">
    <source>
        <dbReference type="SMART" id="SM00322"/>
    </source>
</evidence>
<dbReference type="RefSeq" id="XP_022464615.1">
    <property type="nucleotide sequence ID" value="XM_022608083.1"/>
</dbReference>
<dbReference type="SMART" id="SM00322">
    <property type="entry name" value="KH"/>
    <property type="match status" value="1"/>
</dbReference>
<keyword evidence="3" id="KW-1185">Reference proteome</keyword>
<dbReference type="Gene3D" id="3.30.1370.10">
    <property type="entry name" value="K Homology domain, type 1"/>
    <property type="match status" value="1"/>
</dbReference>
<reference evidence="2 3" key="1">
    <citation type="journal article" date="2011" name="Proc. Natl. Acad. Sci. U.S.A.">
        <title>Evolutionary erosion of yeast sex chromosomes by mating-type switching accidents.</title>
        <authorList>
            <person name="Gordon J.L."/>
            <person name="Armisen D."/>
            <person name="Proux-Wera E."/>
            <person name="Oheigeartaigh S.S."/>
            <person name="Byrne K.P."/>
            <person name="Wolfe K.H."/>
        </authorList>
    </citation>
    <scope>NUCLEOTIDE SEQUENCE [LARGE SCALE GENOMIC DNA]</scope>
    <source>
        <strain evidence="3">ATCC MYA-139 / BCRC 22969 / CBS 8797 / CCRC 22969 / KCTC 17520 / NBRC 10181 / NCYC 3082</strain>
    </source>
</reference>
<gene>
    <name evidence="2" type="primary">KNAG0E01010</name>
    <name evidence="2" type="ordered locus">KNAG_0E01010</name>
</gene>
<protein>
    <recommendedName>
        <fullName evidence="1">K Homology domain-containing protein</fullName>
    </recommendedName>
</protein>
<dbReference type="InterPro" id="IPR036612">
    <property type="entry name" value="KH_dom_type_1_sf"/>
</dbReference>
<dbReference type="Proteomes" id="UP000006310">
    <property type="component" value="Chromosome 5"/>
</dbReference>
<dbReference type="EMBL" id="HE978318">
    <property type="protein sequence ID" value="CCK70369.1"/>
    <property type="molecule type" value="Genomic_DNA"/>
</dbReference>
<evidence type="ECO:0000313" key="2">
    <source>
        <dbReference type="EMBL" id="CCK70369.1"/>
    </source>
</evidence>
<organism evidence="2 3">
    <name type="scientific">Huiozyma naganishii (strain ATCC MYA-139 / BCRC 22969 / CBS 8797 / KCTC 17520 / NBRC 10181 / NCYC 3082 / Yp74L-3)</name>
    <name type="common">Yeast</name>
    <name type="synonym">Kazachstania naganishii</name>
    <dbReference type="NCBI Taxonomy" id="1071383"/>
    <lineage>
        <taxon>Eukaryota</taxon>
        <taxon>Fungi</taxon>
        <taxon>Dikarya</taxon>
        <taxon>Ascomycota</taxon>
        <taxon>Saccharomycotina</taxon>
        <taxon>Saccharomycetes</taxon>
        <taxon>Saccharomycetales</taxon>
        <taxon>Saccharomycetaceae</taxon>
        <taxon>Huiozyma</taxon>
    </lineage>
</organism>